<sequence length="536" mass="60875">MLYPLLRDRLASPTLVWGLVTTLAWQGRHIQLIVSYAAIALITFWYVNSIIHHVATEARIDAQGLRAPVLRSPTPFNLGNLIRTLWYFSKHRNHELWWEFFNNHGNKTRPWTVETVMAGQRLILTADEDNVKAILATQFADYGKGPQFRKEWKDFLGLSIFTTDGDMWHNSRTLLRPQFIKDRVSDLQTFEHHVQKLLPLLGGDHDGATVRFDDLLYRYTLDAITDFLLGHSVDSLTHGQTAFASAFSTVQNIQGSIARAGPMAVLVPKKKFHEALAVLNEFVGTYIDRALALSEKELEEKGKSDEGYTFLHALAGYTRDRQVLRDQLVAVLLAGRDTTAITMSWLFYELSTHPHVVEKLRAEIIKHVGLEREPTYDDLKSMRYLQHTLNEIMRLYPAVPYNVRVALKDTTLPRGGGPDGSEKVGITEGTPIGYSTLIMQRRPDIYPSTASGFPDPTQFEPERFENWSPKIWTYVPFNGGPRLCLGQQFALTEMGYTIVRILQTYSRVEPKNADHPGFQSDIVLAPAQGVHVAFRK</sequence>
<feature type="binding site" description="axial binding residue" evidence="7">
    <location>
        <position position="484"/>
    </location>
    <ligand>
        <name>heme</name>
        <dbReference type="ChEBI" id="CHEBI:30413"/>
    </ligand>
    <ligandPart>
        <name>Fe</name>
        <dbReference type="ChEBI" id="CHEBI:18248"/>
    </ligandPart>
</feature>
<dbReference type="GO" id="GO:0005506">
    <property type="term" value="F:iron ion binding"/>
    <property type="evidence" value="ECO:0007669"/>
    <property type="project" value="InterPro"/>
</dbReference>
<reference evidence="10" key="2">
    <citation type="submission" date="2020-04" db="EMBL/GenBank/DDBJ databases">
        <authorList>
            <consortium name="NCBI Genome Project"/>
        </authorList>
    </citation>
    <scope>NUCLEOTIDE SEQUENCE</scope>
    <source>
        <strain evidence="10">CBS 342.82</strain>
    </source>
</reference>
<dbReference type="OrthoDB" id="1470350at2759"/>
<dbReference type="PANTHER" id="PTHR24287:SF5">
    <property type="entry name" value="P450, PUTATIVE (EUROFUNG)-RELATED"/>
    <property type="match status" value="1"/>
</dbReference>
<keyword evidence="4 8" id="KW-0560">Oxidoreductase</keyword>
<evidence type="ECO:0000256" key="7">
    <source>
        <dbReference type="PIRSR" id="PIRSR602401-1"/>
    </source>
</evidence>
<organism evidence="10">
    <name type="scientific">Dissoconium aciculare CBS 342.82</name>
    <dbReference type="NCBI Taxonomy" id="1314786"/>
    <lineage>
        <taxon>Eukaryota</taxon>
        <taxon>Fungi</taxon>
        <taxon>Dikarya</taxon>
        <taxon>Ascomycota</taxon>
        <taxon>Pezizomycotina</taxon>
        <taxon>Dothideomycetes</taxon>
        <taxon>Dothideomycetidae</taxon>
        <taxon>Mycosphaerellales</taxon>
        <taxon>Dissoconiaceae</taxon>
        <taxon>Dissoconium</taxon>
    </lineage>
</organism>
<keyword evidence="6 8" id="KW-0503">Monooxygenase</keyword>
<dbReference type="InterPro" id="IPR002401">
    <property type="entry name" value="Cyt_P450_E_grp-I"/>
</dbReference>
<reference evidence="10" key="1">
    <citation type="submission" date="2020-01" db="EMBL/GenBank/DDBJ databases">
        <authorList>
            <consortium name="DOE Joint Genome Institute"/>
            <person name="Haridas S."/>
            <person name="Albert R."/>
            <person name="Binder M."/>
            <person name="Bloem J."/>
            <person name="Labutti K."/>
            <person name="Salamov A."/>
            <person name="Andreopoulos B."/>
            <person name="Baker S.E."/>
            <person name="Barry K."/>
            <person name="Bills G."/>
            <person name="Bluhm B.H."/>
            <person name="Cannon C."/>
            <person name="Castanera R."/>
            <person name="Culley D.E."/>
            <person name="Daum C."/>
            <person name="Ezra D."/>
            <person name="Gonzalez J.B."/>
            <person name="Henrissat B."/>
            <person name="Kuo A."/>
            <person name="Liang C."/>
            <person name="Lipzen A."/>
            <person name="Lutzoni F."/>
            <person name="Magnuson J."/>
            <person name="Mondo S."/>
            <person name="Nolan M."/>
            <person name="Ohm R."/>
            <person name="Pangilinan J."/>
            <person name="Park H.-J."/>
            <person name="Ramirez L."/>
            <person name="Alfaro M."/>
            <person name="Sun H."/>
            <person name="Tritt A."/>
            <person name="Yoshinaga Y."/>
            <person name="Zwiers L.-H."/>
            <person name="Turgeon B.G."/>
            <person name="Goodwin S.B."/>
            <person name="Spatafora J.W."/>
            <person name="Crous P.W."/>
            <person name="Grigoriev I.V."/>
        </authorList>
    </citation>
    <scope>NUCLEOTIDE SEQUENCE</scope>
    <source>
        <strain evidence="10">CBS 342.82</strain>
    </source>
</reference>
<dbReference type="AlphaFoldDB" id="A0A6J3LY89"/>
<evidence type="ECO:0000313" key="9">
    <source>
        <dbReference type="Proteomes" id="UP000504637"/>
    </source>
</evidence>
<dbReference type="GO" id="GO:0004497">
    <property type="term" value="F:monooxygenase activity"/>
    <property type="evidence" value="ECO:0007669"/>
    <property type="project" value="UniProtKB-KW"/>
</dbReference>
<evidence type="ECO:0000256" key="5">
    <source>
        <dbReference type="ARBA" id="ARBA00023004"/>
    </source>
</evidence>
<dbReference type="Proteomes" id="UP000504637">
    <property type="component" value="Unplaced"/>
</dbReference>
<dbReference type="Gene3D" id="1.10.630.10">
    <property type="entry name" value="Cytochrome P450"/>
    <property type="match status" value="1"/>
</dbReference>
<evidence type="ECO:0000256" key="2">
    <source>
        <dbReference type="ARBA" id="ARBA00010617"/>
    </source>
</evidence>
<keyword evidence="5 7" id="KW-0408">Iron</keyword>
<dbReference type="SUPFAM" id="SSF48264">
    <property type="entry name" value="Cytochrome P450"/>
    <property type="match status" value="1"/>
</dbReference>
<accession>A0A6J3LY89</accession>
<comment type="cofactor">
    <cofactor evidence="1 7">
        <name>heme</name>
        <dbReference type="ChEBI" id="CHEBI:30413"/>
    </cofactor>
</comment>
<evidence type="ECO:0000256" key="3">
    <source>
        <dbReference type="ARBA" id="ARBA00022723"/>
    </source>
</evidence>
<dbReference type="PROSITE" id="PS00086">
    <property type="entry name" value="CYTOCHROME_P450"/>
    <property type="match status" value="1"/>
</dbReference>
<dbReference type="CDD" id="cd11063">
    <property type="entry name" value="CYP52"/>
    <property type="match status" value="1"/>
</dbReference>
<dbReference type="GO" id="GO:0020037">
    <property type="term" value="F:heme binding"/>
    <property type="evidence" value="ECO:0007669"/>
    <property type="project" value="InterPro"/>
</dbReference>
<dbReference type="PRINTS" id="PR00463">
    <property type="entry name" value="EP450I"/>
</dbReference>
<evidence type="ECO:0000313" key="10">
    <source>
        <dbReference type="RefSeq" id="XP_033457771.1"/>
    </source>
</evidence>
<dbReference type="Pfam" id="PF00067">
    <property type="entry name" value="p450"/>
    <property type="match status" value="1"/>
</dbReference>
<proteinExistence type="inferred from homology"/>
<keyword evidence="3 7" id="KW-0479">Metal-binding</keyword>
<dbReference type="InterPro" id="IPR047146">
    <property type="entry name" value="Cyt_P450_E_CYP52_fungi"/>
</dbReference>
<dbReference type="RefSeq" id="XP_033457771.1">
    <property type="nucleotide sequence ID" value="XM_033605433.1"/>
</dbReference>
<dbReference type="PANTHER" id="PTHR24287">
    <property type="entry name" value="P450, PUTATIVE (EUROFUNG)-RELATED"/>
    <property type="match status" value="1"/>
</dbReference>
<evidence type="ECO:0000256" key="4">
    <source>
        <dbReference type="ARBA" id="ARBA00023002"/>
    </source>
</evidence>
<evidence type="ECO:0000256" key="8">
    <source>
        <dbReference type="RuleBase" id="RU000461"/>
    </source>
</evidence>
<dbReference type="InterPro" id="IPR017972">
    <property type="entry name" value="Cyt_P450_CS"/>
</dbReference>
<comment type="similarity">
    <text evidence="2 8">Belongs to the cytochrome P450 family.</text>
</comment>
<dbReference type="PRINTS" id="PR00385">
    <property type="entry name" value="P450"/>
</dbReference>
<dbReference type="InterPro" id="IPR001128">
    <property type="entry name" value="Cyt_P450"/>
</dbReference>
<gene>
    <name evidence="10" type="ORF">K489DRAFT_382674</name>
</gene>
<keyword evidence="9" id="KW-1185">Reference proteome</keyword>
<keyword evidence="7 8" id="KW-0349">Heme</keyword>
<dbReference type="GO" id="GO:0016705">
    <property type="term" value="F:oxidoreductase activity, acting on paired donors, with incorporation or reduction of molecular oxygen"/>
    <property type="evidence" value="ECO:0007669"/>
    <property type="project" value="InterPro"/>
</dbReference>
<evidence type="ECO:0000256" key="1">
    <source>
        <dbReference type="ARBA" id="ARBA00001971"/>
    </source>
</evidence>
<protein>
    <submittedName>
        <fullName evidence="10">P450 monooxygenase</fullName>
    </submittedName>
</protein>
<dbReference type="GeneID" id="54363233"/>
<dbReference type="InterPro" id="IPR036396">
    <property type="entry name" value="Cyt_P450_sf"/>
</dbReference>
<reference evidence="10" key="3">
    <citation type="submission" date="2025-08" db="UniProtKB">
        <authorList>
            <consortium name="RefSeq"/>
        </authorList>
    </citation>
    <scope>IDENTIFICATION</scope>
    <source>
        <strain evidence="10">CBS 342.82</strain>
    </source>
</reference>
<name>A0A6J3LY89_9PEZI</name>
<evidence type="ECO:0000256" key="6">
    <source>
        <dbReference type="ARBA" id="ARBA00023033"/>
    </source>
</evidence>